<evidence type="ECO:0000256" key="2">
    <source>
        <dbReference type="ARBA" id="ARBA00022777"/>
    </source>
</evidence>
<accession>A0AAE4BRY8</accession>
<dbReference type="Proteomes" id="UP001185092">
    <property type="component" value="Unassembled WGS sequence"/>
</dbReference>
<feature type="domain" description="Carbohydrate kinase PfkB" evidence="3">
    <location>
        <begin position="17"/>
        <end position="312"/>
    </location>
</feature>
<dbReference type="InterPro" id="IPR029056">
    <property type="entry name" value="Ribokinase-like"/>
</dbReference>
<dbReference type="RefSeq" id="WP_309937231.1">
    <property type="nucleotide sequence ID" value="NZ_AP025305.1"/>
</dbReference>
<proteinExistence type="predicted"/>
<dbReference type="GO" id="GO:0033785">
    <property type="term" value="F:heptose 7-phosphate kinase activity"/>
    <property type="evidence" value="ECO:0007669"/>
    <property type="project" value="TreeGrafter"/>
</dbReference>
<dbReference type="Gene3D" id="3.40.1190.20">
    <property type="match status" value="1"/>
</dbReference>
<evidence type="ECO:0000313" key="5">
    <source>
        <dbReference type="Proteomes" id="UP001185092"/>
    </source>
</evidence>
<keyword evidence="2 4" id="KW-0418">Kinase</keyword>
<gene>
    <name evidence="4" type="ORF">HNQ88_000738</name>
</gene>
<organism evidence="4 5">
    <name type="scientific">Aureibacter tunicatorum</name>
    <dbReference type="NCBI Taxonomy" id="866807"/>
    <lineage>
        <taxon>Bacteria</taxon>
        <taxon>Pseudomonadati</taxon>
        <taxon>Bacteroidota</taxon>
        <taxon>Cytophagia</taxon>
        <taxon>Cytophagales</taxon>
        <taxon>Persicobacteraceae</taxon>
        <taxon>Aureibacter</taxon>
    </lineage>
</organism>
<dbReference type="Pfam" id="PF00294">
    <property type="entry name" value="PfkB"/>
    <property type="match status" value="1"/>
</dbReference>
<name>A0AAE4BRY8_9BACT</name>
<dbReference type="CDD" id="cd01172">
    <property type="entry name" value="RfaE_like"/>
    <property type="match status" value="1"/>
</dbReference>
<evidence type="ECO:0000313" key="4">
    <source>
        <dbReference type="EMBL" id="MDR6237762.1"/>
    </source>
</evidence>
<sequence>MNFENIEQIGEAFNQMRVLIIGDVMIDSYVWGSVDRISPEAPVPVVNVRKKEVRMGGAANVAKNIQSLGATPILCSIIGKDVDGDTFFDLLNRKQISAEGIVSSDNRVTTLKERVLSGSQQLLRIDSETDKPLSEEEESQLLKRIYPLMENIDVIIFEDYDKGVLNKNVIKKVVSWANEKRIPTVVDPKKRNFLDYHGVTLFKPNLKEIKEGLKIDFNPDEADELKYAVDKLLSHLQADSALITLSEKGVYIDNGSKNHHIPAHIRDISDVSGAGDTVISIASLCLALNLPLKFIAGLSNLGGGLVCEHLGVVPIDKERLLKEAERNNLLENA</sequence>
<dbReference type="GO" id="GO:0016773">
    <property type="term" value="F:phosphotransferase activity, alcohol group as acceptor"/>
    <property type="evidence" value="ECO:0007669"/>
    <property type="project" value="InterPro"/>
</dbReference>
<dbReference type="PANTHER" id="PTHR46969:SF1">
    <property type="entry name" value="BIFUNCTIONAL PROTEIN HLDE"/>
    <property type="match status" value="1"/>
</dbReference>
<evidence type="ECO:0000259" key="3">
    <source>
        <dbReference type="Pfam" id="PF00294"/>
    </source>
</evidence>
<reference evidence="4" key="1">
    <citation type="submission" date="2023-07" db="EMBL/GenBank/DDBJ databases">
        <title>Genomic Encyclopedia of Type Strains, Phase IV (KMG-IV): sequencing the most valuable type-strain genomes for metagenomic binning, comparative biology and taxonomic classification.</title>
        <authorList>
            <person name="Goeker M."/>
        </authorList>
    </citation>
    <scope>NUCLEOTIDE SEQUENCE</scope>
    <source>
        <strain evidence="4">DSM 26174</strain>
    </source>
</reference>
<dbReference type="SUPFAM" id="SSF53613">
    <property type="entry name" value="Ribokinase-like"/>
    <property type="match status" value="1"/>
</dbReference>
<dbReference type="GO" id="GO:0033786">
    <property type="term" value="F:heptose-1-phosphate adenylyltransferase activity"/>
    <property type="evidence" value="ECO:0007669"/>
    <property type="project" value="TreeGrafter"/>
</dbReference>
<dbReference type="AlphaFoldDB" id="A0AAE4BRY8"/>
<dbReference type="PROSITE" id="PS00583">
    <property type="entry name" value="PFKB_KINASES_1"/>
    <property type="match status" value="1"/>
</dbReference>
<comment type="caution">
    <text evidence="4">The sequence shown here is derived from an EMBL/GenBank/DDBJ whole genome shotgun (WGS) entry which is preliminary data.</text>
</comment>
<dbReference type="GO" id="GO:0005829">
    <property type="term" value="C:cytosol"/>
    <property type="evidence" value="ECO:0007669"/>
    <property type="project" value="TreeGrafter"/>
</dbReference>
<dbReference type="InterPro" id="IPR002173">
    <property type="entry name" value="Carboh/pur_kinase_PfkB_CS"/>
</dbReference>
<dbReference type="InterPro" id="IPR011913">
    <property type="entry name" value="RfaE_dom_I"/>
</dbReference>
<dbReference type="EMBL" id="JAVDQD010000001">
    <property type="protein sequence ID" value="MDR6237762.1"/>
    <property type="molecule type" value="Genomic_DNA"/>
</dbReference>
<keyword evidence="5" id="KW-1185">Reference proteome</keyword>
<dbReference type="InterPro" id="IPR011611">
    <property type="entry name" value="PfkB_dom"/>
</dbReference>
<dbReference type="PANTHER" id="PTHR46969">
    <property type="entry name" value="BIFUNCTIONAL PROTEIN HLDE"/>
    <property type="match status" value="1"/>
</dbReference>
<evidence type="ECO:0000256" key="1">
    <source>
        <dbReference type="ARBA" id="ARBA00022679"/>
    </source>
</evidence>
<protein>
    <submittedName>
        <fullName evidence="4">RfaE bifunctional protein kinase chain/domain</fullName>
    </submittedName>
</protein>
<keyword evidence="1" id="KW-0808">Transferase</keyword>